<evidence type="ECO:0000256" key="1">
    <source>
        <dbReference type="ARBA" id="ARBA00022553"/>
    </source>
</evidence>
<protein>
    <submittedName>
        <fullName evidence="4">CheY-like chemotaxis protein</fullName>
    </submittedName>
</protein>
<dbReference type="InterPro" id="IPR001789">
    <property type="entry name" value="Sig_transdc_resp-reg_receiver"/>
</dbReference>
<evidence type="ECO:0000313" key="5">
    <source>
        <dbReference type="Proteomes" id="UP000520814"/>
    </source>
</evidence>
<dbReference type="Proteomes" id="UP000520814">
    <property type="component" value="Unassembled WGS sequence"/>
</dbReference>
<proteinExistence type="predicted"/>
<evidence type="ECO:0000259" key="3">
    <source>
        <dbReference type="PROSITE" id="PS50110"/>
    </source>
</evidence>
<dbReference type="GO" id="GO:0000160">
    <property type="term" value="P:phosphorelay signal transduction system"/>
    <property type="evidence" value="ECO:0007669"/>
    <property type="project" value="InterPro"/>
</dbReference>
<feature type="domain" description="Response regulatory" evidence="3">
    <location>
        <begin position="6"/>
        <end position="127"/>
    </location>
</feature>
<sequence length="128" mass="14698">MPEPKTILVVDDEAQIRRLLRVNLEREGYQVIEAENGLVAQARLRDSEIDLVITDAMMPKMDGLELYQWAREQPELVALPFALMGPTPCLADENRAYREELRQAGWSGLMGKPFHPHEVIRWLKAMLS</sequence>
<dbReference type="SUPFAM" id="SSF52172">
    <property type="entry name" value="CheY-like"/>
    <property type="match status" value="1"/>
</dbReference>
<feature type="modified residue" description="4-aspartylphosphate" evidence="2">
    <location>
        <position position="55"/>
    </location>
</feature>
<evidence type="ECO:0000256" key="2">
    <source>
        <dbReference type="PROSITE-ProRule" id="PRU00169"/>
    </source>
</evidence>
<dbReference type="PANTHER" id="PTHR44591">
    <property type="entry name" value="STRESS RESPONSE REGULATOR PROTEIN 1"/>
    <property type="match status" value="1"/>
</dbReference>
<dbReference type="SMART" id="SM00448">
    <property type="entry name" value="REC"/>
    <property type="match status" value="1"/>
</dbReference>
<dbReference type="InterPro" id="IPR011006">
    <property type="entry name" value="CheY-like_superfamily"/>
</dbReference>
<accession>A0A7W9SNL8</accession>
<keyword evidence="5" id="KW-1185">Reference proteome</keyword>
<gene>
    <name evidence="4" type="ORF">HNQ39_001717</name>
</gene>
<evidence type="ECO:0000313" key="4">
    <source>
        <dbReference type="EMBL" id="MBB6049926.1"/>
    </source>
</evidence>
<dbReference type="AlphaFoldDB" id="A0A7W9SNL8"/>
<dbReference type="InterPro" id="IPR050595">
    <property type="entry name" value="Bact_response_regulator"/>
</dbReference>
<name>A0A7W9SNL8_ARMRO</name>
<keyword evidence="1 2" id="KW-0597">Phosphoprotein</keyword>
<comment type="caution">
    <text evidence="4">The sequence shown here is derived from an EMBL/GenBank/DDBJ whole genome shotgun (WGS) entry which is preliminary data.</text>
</comment>
<dbReference type="RefSeq" id="WP_184193918.1">
    <property type="nucleotide sequence ID" value="NZ_JACHGW010000002.1"/>
</dbReference>
<dbReference type="PANTHER" id="PTHR44591:SF3">
    <property type="entry name" value="RESPONSE REGULATORY DOMAIN-CONTAINING PROTEIN"/>
    <property type="match status" value="1"/>
</dbReference>
<dbReference type="Pfam" id="PF00072">
    <property type="entry name" value="Response_reg"/>
    <property type="match status" value="1"/>
</dbReference>
<dbReference type="Gene3D" id="3.40.50.2300">
    <property type="match status" value="1"/>
</dbReference>
<organism evidence="4 5">
    <name type="scientific">Armatimonas rosea</name>
    <dbReference type="NCBI Taxonomy" id="685828"/>
    <lineage>
        <taxon>Bacteria</taxon>
        <taxon>Bacillati</taxon>
        <taxon>Armatimonadota</taxon>
        <taxon>Armatimonadia</taxon>
        <taxon>Armatimonadales</taxon>
        <taxon>Armatimonadaceae</taxon>
        <taxon>Armatimonas</taxon>
    </lineage>
</organism>
<reference evidence="4 5" key="1">
    <citation type="submission" date="2020-08" db="EMBL/GenBank/DDBJ databases">
        <title>Genomic Encyclopedia of Type Strains, Phase IV (KMG-IV): sequencing the most valuable type-strain genomes for metagenomic binning, comparative biology and taxonomic classification.</title>
        <authorList>
            <person name="Goeker M."/>
        </authorList>
    </citation>
    <scope>NUCLEOTIDE SEQUENCE [LARGE SCALE GENOMIC DNA]</scope>
    <source>
        <strain evidence="4 5">DSM 23562</strain>
    </source>
</reference>
<dbReference type="EMBL" id="JACHGW010000002">
    <property type="protein sequence ID" value="MBB6049926.1"/>
    <property type="molecule type" value="Genomic_DNA"/>
</dbReference>
<dbReference type="PROSITE" id="PS50110">
    <property type="entry name" value="RESPONSE_REGULATORY"/>
    <property type="match status" value="1"/>
</dbReference>